<dbReference type="EMBL" id="ADCP02000003">
    <property type="protein sequence ID" value="EFV44350.1"/>
    <property type="molecule type" value="Genomic_DNA"/>
</dbReference>
<evidence type="ECO:0000256" key="1">
    <source>
        <dbReference type="SAM" id="Phobius"/>
    </source>
</evidence>
<feature type="transmembrane region" description="Helical" evidence="1">
    <location>
        <begin position="329"/>
        <end position="351"/>
    </location>
</feature>
<name>E5Y6L9_BILW3</name>
<dbReference type="CDD" id="cd00077">
    <property type="entry name" value="HDc"/>
    <property type="match status" value="1"/>
</dbReference>
<proteinExistence type="predicted"/>
<keyword evidence="6" id="KW-1185">Reference proteome</keyword>
<dbReference type="SMART" id="SM00091">
    <property type="entry name" value="PAS"/>
    <property type="match status" value="1"/>
</dbReference>
<evidence type="ECO:0000313" key="5">
    <source>
        <dbReference type="EMBL" id="EFV44350.1"/>
    </source>
</evidence>
<dbReference type="AlphaFoldDB" id="E5Y6L9"/>
<keyword evidence="1" id="KW-0812">Transmembrane</keyword>
<reference evidence="5 6" key="2">
    <citation type="submission" date="2013-04" db="EMBL/GenBank/DDBJ databases">
        <title>The Genome Sequence of Bilophila wadsworthia 3_1_6.</title>
        <authorList>
            <consortium name="The Broad Institute Genomics Platform"/>
            <person name="Earl A."/>
            <person name="Ward D."/>
            <person name="Feldgarden M."/>
            <person name="Gevers D."/>
            <person name="Sibley C."/>
            <person name="Strauss J."/>
            <person name="Allen-Vercoe E."/>
            <person name="Walker B."/>
            <person name="Young S."/>
            <person name="Zeng Q."/>
            <person name="Gargeya S."/>
            <person name="Fitzgerald M."/>
            <person name="Haas B."/>
            <person name="Abouelleil A."/>
            <person name="Allen A.W."/>
            <person name="Alvarado L."/>
            <person name="Arachchi H.M."/>
            <person name="Berlin A.M."/>
            <person name="Chapman S.B."/>
            <person name="Gainer-Dewar J."/>
            <person name="Goldberg J."/>
            <person name="Griggs A."/>
            <person name="Gujja S."/>
            <person name="Hansen M."/>
            <person name="Howarth C."/>
            <person name="Imamovic A."/>
            <person name="Ireland A."/>
            <person name="Larimer J."/>
            <person name="McCowan C."/>
            <person name="Murphy C."/>
            <person name="Pearson M."/>
            <person name="Poon T.W."/>
            <person name="Priest M."/>
            <person name="Roberts A."/>
            <person name="Saif S."/>
            <person name="Shea T."/>
            <person name="Sisk P."/>
            <person name="Sykes S."/>
            <person name="Wortman J."/>
            <person name="Nusbaum C."/>
            <person name="Birren B."/>
        </authorList>
    </citation>
    <scope>NUCLEOTIDE SEQUENCE [LARGE SCALE GENOMIC DNA]</scope>
    <source>
        <strain evidence="5 6">3_1_6</strain>
    </source>
</reference>
<dbReference type="InterPro" id="IPR037522">
    <property type="entry name" value="HD_GYP_dom"/>
</dbReference>
<dbReference type="CDD" id="cd00130">
    <property type="entry name" value="PAS"/>
    <property type="match status" value="1"/>
</dbReference>
<dbReference type="RefSeq" id="WP_005027455.1">
    <property type="nucleotide sequence ID" value="NZ_KE150240.1"/>
</dbReference>
<dbReference type="GeneID" id="78087508"/>
<dbReference type="OrthoDB" id="9176789at2"/>
<evidence type="ECO:0000259" key="3">
    <source>
        <dbReference type="PROSITE" id="PS50113"/>
    </source>
</evidence>
<feature type="transmembrane region" description="Helical" evidence="1">
    <location>
        <begin position="20"/>
        <end position="41"/>
    </location>
</feature>
<evidence type="ECO:0000313" key="6">
    <source>
        <dbReference type="Proteomes" id="UP000006034"/>
    </source>
</evidence>
<keyword evidence="1" id="KW-1133">Transmembrane helix</keyword>
<evidence type="ECO:0000259" key="2">
    <source>
        <dbReference type="PROSITE" id="PS50112"/>
    </source>
</evidence>
<comment type="caution">
    <text evidence="5">The sequence shown here is derived from an EMBL/GenBank/DDBJ whole genome shotgun (WGS) entry which is preliminary data.</text>
</comment>
<dbReference type="HOGENOM" id="CLU_025048_0_0_7"/>
<dbReference type="PROSITE" id="PS50112">
    <property type="entry name" value="PAS"/>
    <property type="match status" value="1"/>
</dbReference>
<dbReference type="Pfam" id="PF13487">
    <property type="entry name" value="HD_5"/>
    <property type="match status" value="1"/>
</dbReference>
<dbReference type="PANTHER" id="PTHR43155:SF2">
    <property type="entry name" value="CYCLIC DI-GMP PHOSPHODIESTERASE PA4108"/>
    <property type="match status" value="1"/>
</dbReference>
<dbReference type="Gene3D" id="3.30.450.20">
    <property type="entry name" value="PAS domain"/>
    <property type="match status" value="1"/>
</dbReference>
<reference evidence="5 6" key="1">
    <citation type="submission" date="2010-10" db="EMBL/GenBank/DDBJ databases">
        <authorList>
            <consortium name="The Broad Institute Genome Sequencing Platform"/>
            <person name="Ward D."/>
            <person name="Earl A."/>
            <person name="Feldgarden M."/>
            <person name="Young S.K."/>
            <person name="Gargeya S."/>
            <person name="Zeng Q."/>
            <person name="Alvarado L."/>
            <person name="Berlin A."/>
            <person name="Bochicchio J."/>
            <person name="Chapman S.B."/>
            <person name="Chen Z."/>
            <person name="Freedman E."/>
            <person name="Gellesch M."/>
            <person name="Goldberg J."/>
            <person name="Griggs A."/>
            <person name="Gujja S."/>
            <person name="Heilman E."/>
            <person name="Heiman D."/>
            <person name="Howarth C."/>
            <person name="Mehta T."/>
            <person name="Neiman D."/>
            <person name="Pearson M."/>
            <person name="Roberts A."/>
            <person name="Saif S."/>
            <person name="Shea T."/>
            <person name="Shenoy N."/>
            <person name="Sisk P."/>
            <person name="Stolte C."/>
            <person name="Sykes S."/>
            <person name="White J."/>
            <person name="Yandava C."/>
            <person name="Allen-Vercoe E."/>
            <person name="Sibley C."/>
            <person name="Ambrose C.E."/>
            <person name="Strauss J."/>
            <person name="Daigneault M."/>
            <person name="Haas B."/>
            <person name="Nusbaum C."/>
            <person name="Birren B."/>
        </authorList>
    </citation>
    <scope>NUCLEOTIDE SEQUENCE [LARGE SCALE GENOMIC DNA]</scope>
    <source>
        <strain evidence="5 6">3_1_6</strain>
    </source>
</reference>
<dbReference type="NCBIfam" id="TIGR00229">
    <property type="entry name" value="sensory_box"/>
    <property type="match status" value="1"/>
</dbReference>
<dbReference type="Pfam" id="PF08448">
    <property type="entry name" value="PAS_4"/>
    <property type="match status" value="1"/>
</dbReference>
<evidence type="ECO:0000259" key="4">
    <source>
        <dbReference type="PROSITE" id="PS51832"/>
    </source>
</evidence>
<dbReference type="InterPro" id="IPR035965">
    <property type="entry name" value="PAS-like_dom_sf"/>
</dbReference>
<dbReference type="PROSITE" id="PS51832">
    <property type="entry name" value="HD_GYP"/>
    <property type="match status" value="1"/>
</dbReference>
<dbReference type="PANTHER" id="PTHR43155">
    <property type="entry name" value="CYCLIC DI-GMP PHOSPHODIESTERASE PA4108-RELATED"/>
    <property type="match status" value="1"/>
</dbReference>
<dbReference type="eggNOG" id="COG2206">
    <property type="taxonomic scope" value="Bacteria"/>
</dbReference>
<feature type="domain" description="PAC" evidence="3">
    <location>
        <begin position="444"/>
        <end position="497"/>
    </location>
</feature>
<protein>
    <submittedName>
        <fullName evidence="5">PAS domain S-box protein</fullName>
    </submittedName>
</protein>
<dbReference type="STRING" id="563192.HMPREF0179_01832"/>
<keyword evidence="1" id="KW-0472">Membrane</keyword>
<feature type="domain" description="PAS" evidence="2">
    <location>
        <begin position="372"/>
        <end position="443"/>
    </location>
</feature>
<accession>E5Y6L9</accession>
<dbReference type="SUPFAM" id="SSF55785">
    <property type="entry name" value="PYP-like sensor domain (PAS domain)"/>
    <property type="match status" value="1"/>
</dbReference>
<dbReference type="InterPro" id="IPR000014">
    <property type="entry name" value="PAS"/>
</dbReference>
<dbReference type="SUPFAM" id="SSF109604">
    <property type="entry name" value="HD-domain/PDEase-like"/>
    <property type="match status" value="1"/>
</dbReference>
<feature type="domain" description="HD-GYP" evidence="4">
    <location>
        <begin position="495"/>
        <end position="689"/>
    </location>
</feature>
<organism evidence="5 6">
    <name type="scientific">Bilophila wadsworthia (strain 3_1_6)</name>
    <dbReference type="NCBI Taxonomy" id="563192"/>
    <lineage>
        <taxon>Bacteria</taxon>
        <taxon>Pseudomonadati</taxon>
        <taxon>Thermodesulfobacteriota</taxon>
        <taxon>Desulfovibrionia</taxon>
        <taxon>Desulfovibrionales</taxon>
        <taxon>Desulfovibrionaceae</taxon>
        <taxon>Bilophila</taxon>
    </lineage>
</organism>
<dbReference type="InterPro" id="IPR000700">
    <property type="entry name" value="PAS-assoc_C"/>
</dbReference>
<dbReference type="Gene3D" id="1.10.3210.10">
    <property type="entry name" value="Hypothetical protein af1432"/>
    <property type="match status" value="1"/>
</dbReference>
<gene>
    <name evidence="5" type="ORF">HMPREF0179_01832</name>
</gene>
<dbReference type="InterPro" id="IPR003607">
    <property type="entry name" value="HD/PDEase_dom"/>
</dbReference>
<dbReference type="PROSITE" id="PS50113">
    <property type="entry name" value="PAC"/>
    <property type="match status" value="1"/>
</dbReference>
<sequence length="694" mass="76603">MEQVIPQSKVGNKSAAYRRMGWFMAVILVLVLCAAGSLAWFNINMAETSLKQDVERRLQFTAQNKANALSLWFNSMQNQANRLISADLFRLFASEVNGLGNDLSPLLKASGDSPSGNDDLSQLASQLPLMKNLLQEFISYSGFLRARITNADAQTYLSTDVTPPALSLEQQQGIRQAVESGKLGILPVRKTSNGLVLDLVVPIFAPQYVENRSEKPVATLLLSLMVSSRLGETIDTAKGENSFGVTHVFQIVGTKLQDLLPLSADIQNLPDWQLGQSDSLPFGIRGGEAGSPDEVYSIGVKVPELPWLVVQEVPVAAALKPFLAQRNAIVIWAVIAVVVVLLALLAVWWWLVGRNARNVSAELLQLYQISNQQKQLLDGINSALVDGIVLTDKGGMVQYANQAFARMVGRSDEELVGMDCAAIFGYDTALRLYKQLDVAIQSEQSFMFKDVMWLQSKKYHYQITCSPYRNESGVITGTVSVFRDITQLVDAQERNQRMVRQTIAAFMHAIEAVDPYLGGQSSYMANLGGDLVKTLGLSEEDESTVRTAASLSQIGKMQLPRELLTKPGAFTPEERQAMERHVEYARETLKNINFELPVVEAISQMNEFMDGSGYPEKLHGDEIGICGRILSVANTFCALIRPRSYRNAKSVDVALNILESESAKYDQHVVHALREYLKTPAGEKFVRSLADENA</sequence>
<dbReference type="InterPro" id="IPR013656">
    <property type="entry name" value="PAS_4"/>
</dbReference>
<dbReference type="Proteomes" id="UP000006034">
    <property type="component" value="Unassembled WGS sequence"/>
</dbReference>